<dbReference type="VEuPathDB" id="VectorBase:GAUT024432"/>
<dbReference type="InterPro" id="IPR014729">
    <property type="entry name" value="Rossmann-like_a/b/a_fold"/>
</dbReference>
<evidence type="ECO:0000256" key="2">
    <source>
        <dbReference type="ARBA" id="ARBA00013165"/>
    </source>
</evidence>
<dbReference type="EnsemblMetazoa" id="GAUT024432-RA">
    <property type="protein sequence ID" value="GAUT024432-PA"/>
    <property type="gene ID" value="GAUT024432"/>
</dbReference>
<feature type="domain" description="Methionyl/Valyl/Leucyl/Isoleucyl-tRNA synthetase anticodon-binding" evidence="11">
    <location>
        <begin position="727"/>
        <end position="861"/>
    </location>
</feature>
<evidence type="ECO:0000259" key="11">
    <source>
        <dbReference type="Pfam" id="PF08264"/>
    </source>
</evidence>
<dbReference type="SUPFAM" id="SSF47323">
    <property type="entry name" value="Anticodon-binding domain of a subclass of class I aminoacyl-tRNA synthetases"/>
    <property type="match status" value="1"/>
</dbReference>
<dbReference type="GO" id="GO:0005739">
    <property type="term" value="C:mitochondrion"/>
    <property type="evidence" value="ECO:0007669"/>
    <property type="project" value="TreeGrafter"/>
</dbReference>
<evidence type="ECO:0000256" key="4">
    <source>
        <dbReference type="ARBA" id="ARBA00022741"/>
    </source>
</evidence>
<evidence type="ECO:0000313" key="12">
    <source>
        <dbReference type="EnsemblMetazoa" id="GAUT024432-PA"/>
    </source>
</evidence>
<dbReference type="PANTHER" id="PTHR42765:SF1">
    <property type="entry name" value="ISOLEUCINE--TRNA LIGASE, MITOCHONDRIAL"/>
    <property type="match status" value="1"/>
</dbReference>
<dbReference type="Proteomes" id="UP000078200">
    <property type="component" value="Unassembled WGS sequence"/>
</dbReference>
<dbReference type="Gene3D" id="1.10.730.20">
    <property type="match status" value="1"/>
</dbReference>
<dbReference type="GO" id="GO:0032543">
    <property type="term" value="P:mitochondrial translation"/>
    <property type="evidence" value="ECO:0007669"/>
    <property type="project" value="TreeGrafter"/>
</dbReference>
<dbReference type="GO" id="GO:0005524">
    <property type="term" value="F:ATP binding"/>
    <property type="evidence" value="ECO:0007669"/>
    <property type="project" value="UniProtKB-KW"/>
</dbReference>
<dbReference type="AlphaFoldDB" id="A0A1A9V3F3"/>
<evidence type="ECO:0000256" key="8">
    <source>
        <dbReference type="ARBA" id="ARBA00032665"/>
    </source>
</evidence>
<dbReference type="Pfam" id="PF00133">
    <property type="entry name" value="tRNA-synt_1"/>
    <property type="match status" value="1"/>
</dbReference>
<dbReference type="GO" id="GO:0004822">
    <property type="term" value="F:isoleucine-tRNA ligase activity"/>
    <property type="evidence" value="ECO:0007669"/>
    <property type="project" value="UniProtKB-EC"/>
</dbReference>
<dbReference type="InterPro" id="IPR013155">
    <property type="entry name" value="M/V/L/I-tRNA-synth_anticd-bd"/>
</dbReference>
<dbReference type="InterPro" id="IPR002301">
    <property type="entry name" value="Ile-tRNA-ligase"/>
</dbReference>
<evidence type="ECO:0000256" key="7">
    <source>
        <dbReference type="ARBA" id="ARBA00023146"/>
    </source>
</evidence>
<dbReference type="Pfam" id="PF08264">
    <property type="entry name" value="Anticodon_1"/>
    <property type="match status" value="1"/>
</dbReference>
<dbReference type="InterPro" id="IPR009080">
    <property type="entry name" value="tRNAsynth_Ia_anticodon-bd"/>
</dbReference>
<keyword evidence="3 9" id="KW-0436">Ligase</keyword>
<dbReference type="InterPro" id="IPR002300">
    <property type="entry name" value="aa-tRNA-synth_Ia"/>
</dbReference>
<keyword evidence="4 9" id="KW-0547">Nucleotide-binding</keyword>
<dbReference type="GO" id="GO:0000049">
    <property type="term" value="F:tRNA binding"/>
    <property type="evidence" value="ECO:0007669"/>
    <property type="project" value="InterPro"/>
</dbReference>
<evidence type="ECO:0000259" key="10">
    <source>
        <dbReference type="Pfam" id="PF00133"/>
    </source>
</evidence>
<dbReference type="SUPFAM" id="SSF52374">
    <property type="entry name" value="Nucleotidylyl transferase"/>
    <property type="match status" value="1"/>
</dbReference>
<dbReference type="InterPro" id="IPR001412">
    <property type="entry name" value="aa-tRNA-synth_I_CS"/>
</dbReference>
<feature type="domain" description="Aminoacyl-tRNA synthetase class Ia" evidence="10">
    <location>
        <begin position="61"/>
        <end position="679"/>
    </location>
</feature>
<dbReference type="InterPro" id="IPR050081">
    <property type="entry name" value="Ile-tRNA_ligase"/>
</dbReference>
<evidence type="ECO:0000256" key="6">
    <source>
        <dbReference type="ARBA" id="ARBA00022917"/>
    </source>
</evidence>
<keyword evidence="7 9" id="KW-0030">Aminoacyl-tRNA synthetase</keyword>
<dbReference type="GO" id="GO:0006428">
    <property type="term" value="P:isoleucyl-tRNA aminoacylation"/>
    <property type="evidence" value="ECO:0007669"/>
    <property type="project" value="InterPro"/>
</dbReference>
<evidence type="ECO:0000256" key="9">
    <source>
        <dbReference type="RuleBase" id="RU363035"/>
    </source>
</evidence>
<dbReference type="CDD" id="cd07960">
    <property type="entry name" value="Anticodon_Ia_Ile_BEm"/>
    <property type="match status" value="1"/>
</dbReference>
<dbReference type="InterPro" id="IPR033708">
    <property type="entry name" value="Anticodon_Ile_BEm"/>
</dbReference>
<evidence type="ECO:0000256" key="5">
    <source>
        <dbReference type="ARBA" id="ARBA00022840"/>
    </source>
</evidence>
<dbReference type="STRING" id="7395.A0A1A9V3F3"/>
<organism evidence="12 13">
    <name type="scientific">Glossina austeni</name>
    <name type="common">Savannah tsetse fly</name>
    <dbReference type="NCBI Taxonomy" id="7395"/>
    <lineage>
        <taxon>Eukaryota</taxon>
        <taxon>Metazoa</taxon>
        <taxon>Ecdysozoa</taxon>
        <taxon>Arthropoda</taxon>
        <taxon>Hexapoda</taxon>
        <taxon>Insecta</taxon>
        <taxon>Pterygota</taxon>
        <taxon>Neoptera</taxon>
        <taxon>Endopterygota</taxon>
        <taxon>Diptera</taxon>
        <taxon>Brachycera</taxon>
        <taxon>Muscomorpha</taxon>
        <taxon>Hippoboscoidea</taxon>
        <taxon>Glossinidae</taxon>
        <taxon>Glossina</taxon>
    </lineage>
</organism>
<evidence type="ECO:0000313" key="13">
    <source>
        <dbReference type="Proteomes" id="UP000078200"/>
    </source>
</evidence>
<dbReference type="PANTHER" id="PTHR42765">
    <property type="entry name" value="SOLEUCYL-TRNA SYNTHETASE"/>
    <property type="match status" value="1"/>
</dbReference>
<dbReference type="PROSITE" id="PS00178">
    <property type="entry name" value="AA_TRNA_LIGASE_I"/>
    <property type="match status" value="1"/>
</dbReference>
<reference evidence="12" key="1">
    <citation type="submission" date="2020-05" db="UniProtKB">
        <authorList>
            <consortium name="EnsemblMetazoa"/>
        </authorList>
    </citation>
    <scope>IDENTIFICATION</scope>
    <source>
        <strain evidence="12">TTRI</strain>
    </source>
</reference>
<name>A0A1A9V3F3_GLOAU</name>
<protein>
    <recommendedName>
        <fullName evidence="2">isoleucine--tRNA ligase</fullName>
        <ecNumber evidence="2">6.1.1.5</ecNumber>
    </recommendedName>
    <alternativeName>
        <fullName evidence="8">Isoleucyl-tRNA synthetase</fullName>
    </alternativeName>
</protein>
<keyword evidence="5 9" id="KW-0067">ATP-binding</keyword>
<dbReference type="SUPFAM" id="SSF50677">
    <property type="entry name" value="ValRS/IleRS/LeuRS editing domain"/>
    <property type="match status" value="1"/>
</dbReference>
<dbReference type="Gene3D" id="3.40.50.620">
    <property type="entry name" value="HUPs"/>
    <property type="match status" value="2"/>
</dbReference>
<sequence>MNQILRWKSGLRFYSIKYAAEEPVKYTSTINLPRTKFPTRLAQKARIELERNLIESKFASCYQYQEERHQGPAFILHDGPPYANGDLHMGHAVNKILKDITIRSRVIRGQKVHYVPGWDCHGLPIELKAMAAANAGTKSMNDPIIIRKKSRQFALDAIERQKNEFRSWGILANWNNISKVYLTFNSNFIVKQLNLFLDLYEKGLVYRDLKPVYWSPSSKTALAEAELEYDANFVSPSLYIRFRLTNCPSTIAKESSKHIFAVIWTTTPWTLPSNQAICYNSNLMYALVKLESDNKQLHGNDEDRYLIAQCLLEDFQKTTNKICVVEQLIQGHELKNCTYQHPVFREQQSLPFFDAAHVQEFKGTGLVHTAPAHGPDDFIICMKNNISIRSIVNEEGIYDNDAPSYLKGKRVLDDGNELVMENLKKDIVFVSTLTHSYPIDWRTKKPVIIRASQQWFINTAALKDKAIEEIDKIAVYPRVNAEASKKSLKTQVTKRPYWCISRQRAWGVPIPVLYEKTSGKVLLNKKLLQHICDLTIKEDNIDFWWSQPMEKVLPPSLLNEFNLKASDVERGTDIFDIWFDSGSTWSQVLENQQAADLYLEGCDQFTGWFQSSLLLSIAARNCTPYKALFIHGFAVDENGHKMSKSLGNIISPKDISAKYGVDSLRWWVAAHGAQHMAINVSHQLVQQSAESLGKIRAILRYLNGSIEVKSLNSSNMSTTTAESYLNRFLLSRLYSFEKEVFSLYDCYEYNRVIACIQNFVTNQISANYIHLIKDRFYCGTTKEIEDIRFTLKQCYTLLCKALWPIAPLLVEESWSYFDDSKNFYEDKFQAEPTWKDESVENVMEKALELKRALNQQIKSKNSWLLSLQVNCSKNALNLLQRLHPLNSSSTESELCEILQVHSVNLQSFTSPSAPLDFEIDIVSRSDIELCPRCRRFAIRSNNDIKHDICQRCALCLDLAKEFKIAKMD</sequence>
<dbReference type="EC" id="6.1.1.5" evidence="2"/>
<dbReference type="PRINTS" id="PR00984">
    <property type="entry name" value="TRNASYNTHILE"/>
</dbReference>
<comment type="similarity">
    <text evidence="1 9">Belongs to the class-I aminoacyl-tRNA synthetase family.</text>
</comment>
<dbReference type="FunFam" id="3.90.740.10:FF:000009">
    <property type="entry name" value="Isoleucyl-tRNA synthetase 2, mitochondrial"/>
    <property type="match status" value="1"/>
</dbReference>
<proteinExistence type="inferred from homology"/>
<dbReference type="Gene3D" id="3.90.740.10">
    <property type="entry name" value="Valyl/Leucyl/Isoleucyl-tRNA synthetase, editing domain"/>
    <property type="match status" value="1"/>
</dbReference>
<evidence type="ECO:0000256" key="3">
    <source>
        <dbReference type="ARBA" id="ARBA00022598"/>
    </source>
</evidence>
<accession>A0A1A9V3F3</accession>
<dbReference type="InterPro" id="IPR009008">
    <property type="entry name" value="Val/Leu/Ile-tRNA-synth_edit"/>
</dbReference>
<keyword evidence="13" id="KW-1185">Reference proteome</keyword>
<evidence type="ECO:0000256" key="1">
    <source>
        <dbReference type="ARBA" id="ARBA00005594"/>
    </source>
</evidence>
<keyword evidence="6 9" id="KW-0648">Protein biosynthesis</keyword>
<dbReference type="NCBIfam" id="TIGR00392">
    <property type="entry name" value="ileS"/>
    <property type="match status" value="1"/>
</dbReference>
<dbReference type="GO" id="GO:0002161">
    <property type="term" value="F:aminoacyl-tRNA deacylase activity"/>
    <property type="evidence" value="ECO:0007669"/>
    <property type="project" value="InterPro"/>
</dbReference>